<protein>
    <recommendedName>
        <fullName evidence="3">Barstar (barnase inhibitor) domain-containing protein</fullName>
    </recommendedName>
</protein>
<evidence type="ECO:0000313" key="1">
    <source>
        <dbReference type="EMBL" id="QNE84865.1"/>
    </source>
</evidence>
<dbReference type="EMBL" id="CP045704">
    <property type="protein sequence ID" value="QNE84865.1"/>
    <property type="molecule type" value="Genomic_DNA"/>
</dbReference>
<organism evidence="1 2">
    <name type="scientific">Streptomyces rutgersensis</name>
    <dbReference type="NCBI Taxonomy" id="53451"/>
    <lineage>
        <taxon>Bacteria</taxon>
        <taxon>Bacillati</taxon>
        <taxon>Actinomycetota</taxon>
        <taxon>Actinomycetes</taxon>
        <taxon>Kitasatosporales</taxon>
        <taxon>Streptomycetaceae</taxon>
        <taxon>Streptomyces</taxon>
        <taxon>Streptomyces diastaticus group</taxon>
    </lineage>
</organism>
<sequence length="108" mass="12415">MWRLHTRATPPRHVADLHVDGSDFPWLTAAFRPLAPYEEHRPLFVRLADLSETEEWEAFDACWSELNRTLALHTPEGVPVADFLLHVEDDDSRASFRWIDEPAEGPPA</sequence>
<gene>
    <name evidence="1" type="ORF">F0345_17605</name>
</gene>
<evidence type="ECO:0008006" key="3">
    <source>
        <dbReference type="Google" id="ProtNLM"/>
    </source>
</evidence>
<reference evidence="2" key="1">
    <citation type="submission" date="2019-10" db="EMBL/GenBank/DDBJ databases">
        <title>Antimicrobial potential of Antarctic Bacteria.</title>
        <authorList>
            <person name="Benaud N."/>
            <person name="Edwards R.J."/>
            <person name="Ferrari B.C."/>
        </authorList>
    </citation>
    <scope>NUCLEOTIDE SEQUENCE [LARGE SCALE GENOMIC DNA]</scope>
    <source>
        <strain evidence="2">NBH77</strain>
    </source>
</reference>
<proteinExistence type="predicted"/>
<accession>A0ABX6RW08</accession>
<evidence type="ECO:0000313" key="2">
    <source>
        <dbReference type="Proteomes" id="UP000515764"/>
    </source>
</evidence>
<dbReference type="Proteomes" id="UP000515764">
    <property type="component" value="Chromosome"/>
</dbReference>
<keyword evidence="2" id="KW-1185">Reference proteome</keyword>
<name>A0ABX6RW08_9ACTN</name>